<proteinExistence type="inferred from homology"/>
<accession>A0A1G5SJ58</accession>
<dbReference type="SUPFAM" id="SSF52540">
    <property type="entry name" value="P-loop containing nucleoside triphosphate hydrolases"/>
    <property type="match status" value="2"/>
</dbReference>
<sequence length="844" mass="95625">MGQTSSSTLPPKDDPDFIASFGTNLQNFKMKTKILSQELIAFIESSLEDGNLQETVSAISTALGDIEKAPLNIAVMGETGAGKSSLINALQGVGDDEEGAAASTGVVHTTTERTPYTYTKFPSVTLWDLPGIGSTDFQPHDYLKKIEFEEYDFFIIVSSGRFKHNDAELAKAIVQMNRSFYFVRTHTDLDLMVVKLSDPRKFNKENILEQIRNSISNILKEVTHQEPPVFLVSNFDVSDFDFPKLESTLLSQLPVYKHHMFMLTLPIVTDSTIDRKRDMLKQKVWKESTMPRAWATIPSRGLTQKDMEMLQQTLNDYRSSFGLDEASLENIAEDLNVTLEELKANIKSPHLLSDEPDTSLTEKLLNYIGNPYFSKVFHLQNYFIDTVASDVKIILSKEELFTEQHPPLHTATCQPSSSRPSPLMAQLLVFSFENFFKNFKKESKILSEETITLIESHLEDKNLQGALSEISHALSNIDKAPLNIAVTGETGTGKSSFINALRGVRDEEEGAAPTGVVETTMKRTPYPHPKLPNVTIWDLPGIGSTTFPPQNYLTEMKFGEYDFFIIISATRFKEIDAHLAKTIEKMNTKFYFVRTKIDQDVSNEQRSKPRSFNRDSVLKKIRDDCSGHLQKVLSSQPPVFLVSNFDVSDFDFPKLETTLLRELPAHKRHLFMMSLHSVTETAIARKRDFLRQKIWLEALKAGVWTTIPLGGLVRNKMQKLEETLTLYRSYFGLDEASLENIAKDFNVSVNEIKAHLRSLQLLTKNNDMSFKEKLLKYIEYISCVTGGPLASGLYFRKTYYWQSLFIDTVASDAKSLLNKEEFLSEKPGSCLSDLPEYWETGMEL</sequence>
<name>A0A1G5SJ58_MOUSE</name>
<evidence type="ECO:0000256" key="1">
    <source>
        <dbReference type="ARBA" id="ARBA00005429"/>
    </source>
</evidence>
<feature type="domain" description="IRG-type G" evidence="5">
    <location>
        <begin position="69"/>
        <end position="252"/>
    </location>
</feature>
<dbReference type="InterPro" id="IPR027417">
    <property type="entry name" value="P-loop_NTPase"/>
</dbReference>
<dbReference type="EMBL" id="LT629149">
    <property type="protein sequence ID" value="SDA08571.1"/>
    <property type="molecule type" value="Genomic_DNA"/>
</dbReference>
<dbReference type="InterPro" id="IPR007743">
    <property type="entry name" value="Immunity-related_GTPase-like"/>
</dbReference>
<evidence type="ECO:0000256" key="3">
    <source>
        <dbReference type="ARBA" id="ARBA00022801"/>
    </source>
</evidence>
<dbReference type="PROSITE" id="PS51716">
    <property type="entry name" value="G_IRG"/>
    <property type="match status" value="2"/>
</dbReference>
<gene>
    <name evidence="6" type="primary">OTTMUSPWKG00059376</name>
</gene>
<dbReference type="Gene3D" id="3.40.50.300">
    <property type="entry name" value="P-loop containing nucleotide triphosphate hydrolases"/>
    <property type="match status" value="2"/>
</dbReference>
<keyword evidence="2" id="KW-0547">Nucleotide-binding</keyword>
<evidence type="ECO:0000259" key="5">
    <source>
        <dbReference type="PROSITE" id="PS51716"/>
    </source>
</evidence>
<dbReference type="FunFam" id="3.40.50.300:FF:000541">
    <property type="entry name" value="Immunity related GTPase M"/>
    <property type="match status" value="2"/>
</dbReference>
<dbReference type="PANTHER" id="PTHR32341:SF15">
    <property type="entry name" value="INTERFERON-GAMMA-INDUCIBLE GTPASE 10-RELATED"/>
    <property type="match status" value="1"/>
</dbReference>
<evidence type="ECO:0000313" key="6">
    <source>
        <dbReference type="EMBL" id="SDA08571.1"/>
    </source>
</evidence>
<dbReference type="PANTHER" id="PTHR32341">
    <property type="entry name" value="INTERFERON-INDUCIBLE GTPASE"/>
    <property type="match status" value="1"/>
</dbReference>
<keyword evidence="3" id="KW-0378">Hydrolase</keyword>
<dbReference type="InterPro" id="IPR051515">
    <property type="entry name" value="IRG"/>
</dbReference>
<dbReference type="GO" id="GO:0005525">
    <property type="term" value="F:GTP binding"/>
    <property type="evidence" value="ECO:0007669"/>
    <property type="project" value="UniProtKB-KW"/>
</dbReference>
<protein>
    <submittedName>
        <fullName evidence="6">Irgb9b8</fullName>
    </submittedName>
</protein>
<evidence type="ECO:0000256" key="4">
    <source>
        <dbReference type="ARBA" id="ARBA00023134"/>
    </source>
</evidence>
<dbReference type="AlphaFoldDB" id="A0A1G5SJ58"/>
<comment type="similarity">
    <text evidence="1">Belongs to the TRAFAC class dynamin-like GTPase superfamily. IRG family.</text>
</comment>
<organism evidence="6">
    <name type="scientific">Mus musculus</name>
    <name type="common">Mouse</name>
    <dbReference type="NCBI Taxonomy" id="10090"/>
    <lineage>
        <taxon>Eukaryota</taxon>
        <taxon>Metazoa</taxon>
        <taxon>Chordata</taxon>
        <taxon>Craniata</taxon>
        <taxon>Vertebrata</taxon>
        <taxon>Euteleostomi</taxon>
        <taxon>Mammalia</taxon>
        <taxon>Eutheria</taxon>
        <taxon>Euarchontoglires</taxon>
        <taxon>Glires</taxon>
        <taxon>Rodentia</taxon>
        <taxon>Myomorpha</taxon>
        <taxon>Muroidea</taxon>
        <taxon>Muridae</taxon>
        <taxon>Murinae</taxon>
        <taxon>Mus</taxon>
        <taxon>Mus</taxon>
    </lineage>
</organism>
<dbReference type="GO" id="GO:0016787">
    <property type="term" value="F:hydrolase activity"/>
    <property type="evidence" value="ECO:0007669"/>
    <property type="project" value="UniProtKB-KW"/>
</dbReference>
<keyword evidence="4" id="KW-0342">GTP-binding</keyword>
<evidence type="ECO:0000256" key="2">
    <source>
        <dbReference type="ARBA" id="ARBA00022741"/>
    </source>
</evidence>
<dbReference type="Pfam" id="PF05049">
    <property type="entry name" value="IIGP"/>
    <property type="match status" value="2"/>
</dbReference>
<dbReference type="CDD" id="cd04104">
    <property type="entry name" value="p47_IIGP_like"/>
    <property type="match status" value="2"/>
</dbReference>
<feature type="domain" description="IRG-type G" evidence="5">
    <location>
        <begin position="480"/>
        <end position="662"/>
    </location>
</feature>
<reference evidence="6" key="1">
    <citation type="submission" date="2016-09" db="EMBL/GenBank/DDBJ databases">
        <title>Multiple mouse reference genomes defines strain specific haplotypes and novel coding sequences.</title>
        <authorList>
            <person name="Lilue J."/>
        </authorList>
    </citation>
    <scope>NUCLEOTIDE SEQUENCE</scope>
    <source>
        <strain evidence="6">PWK/PhJ</strain>
    </source>
</reference>
<dbReference type="GO" id="GO:0016020">
    <property type="term" value="C:membrane"/>
    <property type="evidence" value="ECO:0007669"/>
    <property type="project" value="InterPro"/>
</dbReference>
<dbReference type="InterPro" id="IPR030385">
    <property type="entry name" value="G_IRG_dom"/>
</dbReference>